<comment type="cofactor">
    <cofactor evidence="3">
        <name>thiamine diphosphate</name>
        <dbReference type="ChEBI" id="CHEBI:58937"/>
    </cofactor>
</comment>
<dbReference type="CDD" id="cd02005">
    <property type="entry name" value="TPP_PDC_IPDC"/>
    <property type="match status" value="1"/>
</dbReference>
<comment type="caution">
    <text evidence="16">The sequence shown here is derived from an EMBL/GenBank/DDBJ whole genome shotgun (WGS) entry which is preliminary data.</text>
</comment>
<evidence type="ECO:0000256" key="10">
    <source>
        <dbReference type="ARBA" id="ARBA00023052"/>
    </source>
</evidence>
<evidence type="ECO:0000313" key="16">
    <source>
        <dbReference type="EMBL" id="RDX69926.1"/>
    </source>
</evidence>
<evidence type="ECO:0000256" key="2">
    <source>
        <dbReference type="ARBA" id="ARBA00001920"/>
    </source>
</evidence>
<dbReference type="GO" id="GO:0000949">
    <property type="term" value="P:aromatic amino acid family catabolic process to alcohol via Ehrlich pathway"/>
    <property type="evidence" value="ECO:0007669"/>
    <property type="project" value="TreeGrafter"/>
</dbReference>
<comment type="catalytic activity">
    <reaction evidence="1">
        <text>a 2-oxocarboxylate + H(+) = an aldehyde + CO2</text>
        <dbReference type="Rhea" id="RHEA:11628"/>
        <dbReference type="ChEBI" id="CHEBI:15378"/>
        <dbReference type="ChEBI" id="CHEBI:16526"/>
        <dbReference type="ChEBI" id="CHEBI:17478"/>
        <dbReference type="ChEBI" id="CHEBI:35179"/>
        <dbReference type="EC" id="4.1.1.1"/>
    </reaction>
</comment>
<dbReference type="EC" id="4.1.1.1" evidence="6"/>
<comment type="similarity">
    <text evidence="4 12">Belongs to the TPP enzyme family.</text>
</comment>
<dbReference type="EMBL" id="QJKJ01011913">
    <property type="protein sequence ID" value="RDX69926.1"/>
    <property type="molecule type" value="Genomic_DNA"/>
</dbReference>
<gene>
    <name evidence="16" type="primary">PDC1</name>
    <name evidence="16" type="ORF">CR513_50890</name>
</gene>
<dbReference type="InterPro" id="IPR012001">
    <property type="entry name" value="Thiamin_PyroP_enz_TPP-bd_dom"/>
</dbReference>
<dbReference type="Pfam" id="PF02776">
    <property type="entry name" value="TPP_enzyme_N"/>
    <property type="match status" value="1"/>
</dbReference>
<dbReference type="GO" id="GO:0000287">
    <property type="term" value="F:magnesium ion binding"/>
    <property type="evidence" value="ECO:0007669"/>
    <property type="project" value="InterPro"/>
</dbReference>
<dbReference type="InterPro" id="IPR047213">
    <property type="entry name" value="TPP_PYR_PDC_IPDC-like"/>
</dbReference>
<dbReference type="Pfam" id="PF00205">
    <property type="entry name" value="TPP_enzyme_M"/>
    <property type="match status" value="1"/>
</dbReference>
<name>A0A371EVB4_MUCPR</name>
<evidence type="ECO:0000256" key="12">
    <source>
        <dbReference type="RuleBase" id="RU362132"/>
    </source>
</evidence>
<evidence type="ECO:0000256" key="7">
    <source>
        <dbReference type="ARBA" id="ARBA00022723"/>
    </source>
</evidence>
<comment type="subunit">
    <text evidence="5">Homotetramer.</text>
</comment>
<dbReference type="InterPro" id="IPR012000">
    <property type="entry name" value="Thiamin_PyroP_enz_cen_dom"/>
</dbReference>
<dbReference type="GO" id="GO:0036293">
    <property type="term" value="P:response to decreased oxygen levels"/>
    <property type="evidence" value="ECO:0007669"/>
    <property type="project" value="UniProtKB-ARBA"/>
</dbReference>
<dbReference type="InterPro" id="IPR011766">
    <property type="entry name" value="TPP_enzyme_TPP-bd"/>
</dbReference>
<dbReference type="InterPro" id="IPR029061">
    <property type="entry name" value="THDP-binding"/>
</dbReference>
<evidence type="ECO:0000256" key="6">
    <source>
        <dbReference type="ARBA" id="ARBA00013202"/>
    </source>
</evidence>
<dbReference type="SUPFAM" id="SSF52518">
    <property type="entry name" value="Thiamin diphosphate-binding fold (THDP-binding)"/>
    <property type="match status" value="2"/>
</dbReference>
<comment type="cofactor">
    <cofactor evidence="2">
        <name>a metal cation</name>
        <dbReference type="ChEBI" id="CHEBI:25213"/>
    </cofactor>
</comment>
<reference evidence="16" key="1">
    <citation type="submission" date="2018-05" db="EMBL/GenBank/DDBJ databases">
        <title>Draft genome of Mucuna pruriens seed.</title>
        <authorList>
            <person name="Nnadi N.E."/>
            <person name="Vos R."/>
            <person name="Hasami M.H."/>
            <person name="Devisetty U.K."/>
            <person name="Aguiy J.C."/>
        </authorList>
    </citation>
    <scope>NUCLEOTIDE SEQUENCE [LARGE SCALE GENOMIC DNA]</scope>
    <source>
        <strain evidence="16">JCA_2017</strain>
    </source>
</reference>
<dbReference type="InterPro" id="IPR029035">
    <property type="entry name" value="DHS-like_NAD/FAD-binding_dom"/>
</dbReference>
<dbReference type="SUPFAM" id="SSF52467">
    <property type="entry name" value="DHS-like NAD/FAD-binding domain"/>
    <property type="match status" value="1"/>
</dbReference>
<dbReference type="OrthoDB" id="3970464at2759"/>
<dbReference type="Proteomes" id="UP000257109">
    <property type="component" value="Unassembled WGS sequence"/>
</dbReference>
<evidence type="ECO:0000256" key="5">
    <source>
        <dbReference type="ARBA" id="ARBA00011881"/>
    </source>
</evidence>
<dbReference type="InterPro" id="IPR012110">
    <property type="entry name" value="PDC/IPDC-like"/>
</dbReference>
<dbReference type="FunFam" id="3.40.50.1220:FF:000009">
    <property type="entry name" value="Pyruvate decarboxylase 1"/>
    <property type="match status" value="1"/>
</dbReference>
<dbReference type="FunFam" id="3.40.50.970:FF:000017">
    <property type="entry name" value="pyruvate decarboxylase 1"/>
    <property type="match status" value="1"/>
</dbReference>
<evidence type="ECO:0000313" key="17">
    <source>
        <dbReference type="Proteomes" id="UP000257109"/>
    </source>
</evidence>
<dbReference type="Gene3D" id="3.40.50.1220">
    <property type="entry name" value="TPP-binding domain"/>
    <property type="match status" value="1"/>
</dbReference>
<sequence length="717" mass="78126">MGQNLKKQKVDIIMRLNFILTALNITSCKGKIEEAFPIPKGSNMQNPKTAPCNTVHHLLFSLLSLVPLLHSTQLPLINSHSPSFFSHNINLNLLQPFFFRFSFPNHTKPMDTNIGSLQACKAANNDLGSPPNGTVSVIKSVPATAISSSEATLGRHLARRLVQVGVTDVFSVPGDFNLTLLDHLIAEPQLKNIGCCNELNAGYAADGYARCRGVGACVVTFTVGGLSVINAIAGAYSENLPLICIVGGPNTNDFGTNRILHHTIGLPDFSQELRCFQTVTCYQAVVNNLEDAHEMIDTAISTCLKESKPVYISISCNLPGIPHPTFSREPVPFALSPKLSNQMGLEAAVEAAAAFLNKAVKPVMVGGPKLRVAKACEAFVELADACGYPFGVMPSAKGLVPEQHPHFIGTFWGAVSTAFCAEIVESADAYLFVGPIFNDYSSVGYSLLLKKEKAIIVQPERVVIANGPAFGCILMKDFLRGLAKRLKHNNTAYENYHRIFVPDGHPVKAEPREPLRVNVLFKHIQNMLSSETAVIAETGDSWFNCQKLKLPQGCGFVDRYEFQMQYGSIGWSVGATLGYAQAVPHKRVISCIGDGSFQVTVQDVSTMLRSEQKSIIFLINNGGYTIEVEIHDGPYNVIKNWNYTALVDAIHNGEGKCWTAKVTCEEELVEAIATATGDKKDCLCFIEVIVHKDDTSKELLEWGSRVCSANSRPPNPQ</sequence>
<evidence type="ECO:0000259" key="14">
    <source>
        <dbReference type="Pfam" id="PF02775"/>
    </source>
</evidence>
<dbReference type="STRING" id="157652.A0A371EVB4"/>
<dbReference type="PANTHER" id="PTHR43452:SF6">
    <property type="entry name" value="PYRUVATE DECARBOXYLASE 2"/>
    <property type="match status" value="1"/>
</dbReference>
<accession>A0A371EVB4</accession>
<dbReference type="CDD" id="cd07038">
    <property type="entry name" value="TPP_PYR_PDC_IPDC_like"/>
    <property type="match status" value="1"/>
</dbReference>
<evidence type="ECO:0000256" key="11">
    <source>
        <dbReference type="ARBA" id="ARBA00023239"/>
    </source>
</evidence>
<dbReference type="GO" id="GO:0030976">
    <property type="term" value="F:thiamine pyrophosphate binding"/>
    <property type="evidence" value="ECO:0007669"/>
    <property type="project" value="InterPro"/>
</dbReference>
<feature type="domain" description="Thiamine pyrophosphate enzyme TPP-binding" evidence="14">
    <location>
        <begin position="563"/>
        <end position="688"/>
    </location>
</feature>
<evidence type="ECO:0000256" key="4">
    <source>
        <dbReference type="ARBA" id="ARBA00007812"/>
    </source>
</evidence>
<dbReference type="InterPro" id="IPR047214">
    <property type="entry name" value="TPP_PDC_IPDC"/>
</dbReference>
<dbReference type="PANTHER" id="PTHR43452">
    <property type="entry name" value="PYRUVATE DECARBOXYLASE"/>
    <property type="match status" value="1"/>
</dbReference>
<organism evidence="16 17">
    <name type="scientific">Mucuna pruriens</name>
    <name type="common">Velvet bean</name>
    <name type="synonym">Dolichos pruriens</name>
    <dbReference type="NCBI Taxonomy" id="157652"/>
    <lineage>
        <taxon>Eukaryota</taxon>
        <taxon>Viridiplantae</taxon>
        <taxon>Streptophyta</taxon>
        <taxon>Embryophyta</taxon>
        <taxon>Tracheophyta</taxon>
        <taxon>Spermatophyta</taxon>
        <taxon>Magnoliopsida</taxon>
        <taxon>eudicotyledons</taxon>
        <taxon>Gunneridae</taxon>
        <taxon>Pentapetalae</taxon>
        <taxon>rosids</taxon>
        <taxon>fabids</taxon>
        <taxon>Fabales</taxon>
        <taxon>Fabaceae</taxon>
        <taxon>Papilionoideae</taxon>
        <taxon>50 kb inversion clade</taxon>
        <taxon>NPAAA clade</taxon>
        <taxon>indigoferoid/millettioid clade</taxon>
        <taxon>Phaseoleae</taxon>
        <taxon>Mucuna</taxon>
    </lineage>
</organism>
<dbReference type="Gene3D" id="3.40.50.970">
    <property type="match status" value="2"/>
</dbReference>
<evidence type="ECO:0000256" key="1">
    <source>
        <dbReference type="ARBA" id="ARBA00001041"/>
    </source>
</evidence>
<keyword evidence="10 12" id="KW-0786">Thiamine pyrophosphate</keyword>
<keyword evidence="16" id="KW-0670">Pyruvate</keyword>
<evidence type="ECO:0000256" key="3">
    <source>
        <dbReference type="ARBA" id="ARBA00001964"/>
    </source>
</evidence>
<keyword evidence="7" id="KW-0479">Metal-binding</keyword>
<keyword evidence="9" id="KW-0460">Magnesium</keyword>
<dbReference type="FunFam" id="3.40.50.970:FF:000021">
    <property type="entry name" value="Pyruvate decarboxylase 1"/>
    <property type="match status" value="1"/>
</dbReference>
<evidence type="ECO:0000259" key="15">
    <source>
        <dbReference type="Pfam" id="PF02776"/>
    </source>
</evidence>
<dbReference type="GO" id="GO:0004737">
    <property type="term" value="F:pyruvate decarboxylase activity"/>
    <property type="evidence" value="ECO:0007669"/>
    <property type="project" value="UniProtKB-EC"/>
</dbReference>
<keyword evidence="11" id="KW-0456">Lyase</keyword>
<keyword evidence="8" id="KW-0210">Decarboxylase</keyword>
<evidence type="ECO:0000256" key="9">
    <source>
        <dbReference type="ARBA" id="ARBA00022842"/>
    </source>
</evidence>
<feature type="domain" description="Thiamine pyrophosphate enzyme N-terminal TPP-binding" evidence="15">
    <location>
        <begin position="152"/>
        <end position="256"/>
    </location>
</feature>
<dbReference type="GO" id="GO:0006950">
    <property type="term" value="P:response to stress"/>
    <property type="evidence" value="ECO:0007669"/>
    <property type="project" value="UniProtKB-ARBA"/>
</dbReference>
<dbReference type="GO" id="GO:0005829">
    <property type="term" value="C:cytosol"/>
    <property type="evidence" value="ECO:0007669"/>
    <property type="project" value="TreeGrafter"/>
</dbReference>
<dbReference type="Pfam" id="PF02775">
    <property type="entry name" value="TPP_enzyme_C"/>
    <property type="match status" value="1"/>
</dbReference>
<feature type="domain" description="Thiamine pyrophosphate enzyme central" evidence="13">
    <location>
        <begin position="349"/>
        <end position="462"/>
    </location>
</feature>
<dbReference type="AlphaFoldDB" id="A0A371EVB4"/>
<proteinExistence type="inferred from homology"/>
<feature type="non-terminal residue" evidence="16">
    <location>
        <position position="1"/>
    </location>
</feature>
<protein>
    <recommendedName>
        <fullName evidence="6">pyruvate decarboxylase</fullName>
        <ecNumber evidence="6">4.1.1.1</ecNumber>
    </recommendedName>
</protein>
<evidence type="ECO:0000256" key="8">
    <source>
        <dbReference type="ARBA" id="ARBA00022793"/>
    </source>
</evidence>
<evidence type="ECO:0000259" key="13">
    <source>
        <dbReference type="Pfam" id="PF00205"/>
    </source>
</evidence>
<keyword evidence="17" id="KW-1185">Reference proteome</keyword>